<reference evidence="3 4" key="1">
    <citation type="journal article" date="2017" name="ISME J.">
        <title>Energy and carbon metabolisms in a deep terrestrial subsurface fluid microbial community.</title>
        <authorList>
            <person name="Momper L."/>
            <person name="Jungbluth S.P."/>
            <person name="Lee M.D."/>
            <person name="Amend J.P."/>
        </authorList>
    </citation>
    <scope>NUCLEOTIDE SEQUENCE [LARGE SCALE GENOMIC DNA]</scope>
    <source>
        <strain evidence="3">SURF_46</strain>
    </source>
</reference>
<dbReference type="EMBL" id="QZJF01000004">
    <property type="protein sequence ID" value="RJR28088.1"/>
    <property type="molecule type" value="Genomic_DNA"/>
</dbReference>
<keyword evidence="1" id="KW-0732">Signal</keyword>
<dbReference type="PANTHER" id="PTHR33490:SF6">
    <property type="entry name" value="SLL1049 PROTEIN"/>
    <property type="match status" value="1"/>
</dbReference>
<evidence type="ECO:0000313" key="4">
    <source>
        <dbReference type="Proteomes" id="UP000265540"/>
    </source>
</evidence>
<dbReference type="InterPro" id="IPR002931">
    <property type="entry name" value="Transglutaminase-like"/>
</dbReference>
<dbReference type="AlphaFoldDB" id="A0A3A4ZGG5"/>
<feature type="signal peptide" evidence="1">
    <location>
        <begin position="1"/>
        <end position="25"/>
    </location>
</feature>
<dbReference type="Pfam" id="PF01841">
    <property type="entry name" value="Transglut_core"/>
    <property type="match status" value="1"/>
</dbReference>
<name>A0A3A4ZGG5_UNCKA</name>
<gene>
    <name evidence="3" type="ORF">C4561_00420</name>
</gene>
<dbReference type="SMART" id="SM00460">
    <property type="entry name" value="TGc"/>
    <property type="match status" value="1"/>
</dbReference>
<protein>
    <recommendedName>
        <fullName evidence="2">Transglutaminase-like domain-containing protein</fullName>
    </recommendedName>
</protein>
<accession>A0A3A4ZGG5</accession>
<dbReference type="Proteomes" id="UP000265540">
    <property type="component" value="Unassembled WGS sequence"/>
</dbReference>
<feature type="chain" id="PRO_5017367882" description="Transglutaminase-like domain-containing protein" evidence="1">
    <location>
        <begin position="26"/>
        <end position="572"/>
    </location>
</feature>
<feature type="domain" description="Transglutaminase-like" evidence="2">
    <location>
        <begin position="365"/>
        <end position="439"/>
    </location>
</feature>
<dbReference type="Gene3D" id="3.10.620.30">
    <property type="match status" value="1"/>
</dbReference>
<sequence>MPKFRALKSMLFAFTIFLLPMHLAAAEQDFLTEYSLLYDISDSGDTTVTQDVTITNLKNDVIVQNYTLRVKQLDIYDIKIHDKNRDIEINEEGSKDETTIKVTLNSYNIGEGRQNNFSIIYKSKDIANKVGEIWNINIPRTQAIDATTGYNIRFSVPQSFGQKIFITPVPILEEEKNGKRTFYFTKDSLSGKNITAAFGNYQYLNFRLRYQIDNPNLFSSIYEIPLPPDIKMVQQVKYSGIKPEPQSLYVDDEGNSIARYKLKPKEKLEVEVIGNARISGRQIDVELGGRTDEIPSFISRKYTDALKYWEADSAVVKEIGNSLFDKDKNIIQNAQSIYTYLIENHNYDFETLNQPYVDRKGAQKSLEDNTGWACMEFTDTFIAIARSVGIPAREINGYALSSTDNTRPLSIALRGGDLLHAWPEFYDPHLGWIQIDPTWGDTSNTDYFSKLDTNHFVFVIKGSNSEYPLPPGTYRFDQDHSEKLVEVEFTQNPETIDFTPNAEISRKTNFNLIQLLLGRNRYSVKNTGKVYLYTLTGNPIPPGMRRTIYYSKESEDIKLMLFNNEEVSFKIF</sequence>
<organism evidence="3 4">
    <name type="scientific">candidate division WWE3 bacterium</name>
    <dbReference type="NCBI Taxonomy" id="2053526"/>
    <lineage>
        <taxon>Bacteria</taxon>
        <taxon>Katanobacteria</taxon>
    </lineage>
</organism>
<proteinExistence type="predicted"/>
<comment type="caution">
    <text evidence="3">The sequence shown here is derived from an EMBL/GenBank/DDBJ whole genome shotgun (WGS) entry which is preliminary data.</text>
</comment>
<evidence type="ECO:0000313" key="3">
    <source>
        <dbReference type="EMBL" id="RJR28088.1"/>
    </source>
</evidence>
<dbReference type="PANTHER" id="PTHR33490">
    <property type="entry name" value="BLR5614 PROTEIN-RELATED"/>
    <property type="match status" value="1"/>
</dbReference>
<dbReference type="SUPFAM" id="SSF54001">
    <property type="entry name" value="Cysteine proteinases"/>
    <property type="match status" value="1"/>
</dbReference>
<evidence type="ECO:0000256" key="1">
    <source>
        <dbReference type="SAM" id="SignalP"/>
    </source>
</evidence>
<evidence type="ECO:0000259" key="2">
    <source>
        <dbReference type="SMART" id="SM00460"/>
    </source>
</evidence>
<dbReference type="InterPro" id="IPR038765">
    <property type="entry name" value="Papain-like_cys_pep_sf"/>
</dbReference>